<evidence type="ECO:0000259" key="1">
    <source>
        <dbReference type="Pfam" id="PF06985"/>
    </source>
</evidence>
<dbReference type="InterPro" id="IPR010730">
    <property type="entry name" value="HET"/>
</dbReference>
<dbReference type="PANTHER" id="PTHR10622">
    <property type="entry name" value="HET DOMAIN-CONTAINING PROTEIN"/>
    <property type="match status" value="1"/>
</dbReference>
<dbReference type="EMBL" id="MU254016">
    <property type="protein sequence ID" value="KAG9242985.1"/>
    <property type="molecule type" value="Genomic_DNA"/>
</dbReference>
<feature type="domain" description="Heterokaryon incompatibility" evidence="1">
    <location>
        <begin position="23"/>
        <end position="107"/>
    </location>
</feature>
<accession>A0A9P8CDU9</accession>
<evidence type="ECO:0000259" key="2">
    <source>
        <dbReference type="Pfam" id="PF26640"/>
    </source>
</evidence>
<comment type="caution">
    <text evidence="3">The sequence shown here is derived from an EMBL/GenBank/DDBJ whole genome shotgun (WGS) entry which is preliminary data.</text>
</comment>
<name>A0A9P8CDU9_9HELO</name>
<gene>
    <name evidence="3" type="ORF">BJ878DRAFT_387215</name>
</gene>
<keyword evidence="4" id="KW-1185">Reference proteome</keyword>
<sequence>MRLIDVRKLEVKEFLNEDHVPPYAILSHTWGADECTLQAMKDADIGARAGYPKIKRCCEQAKEDGLDWAWVDTCCIDKTSTTELSEAINSMFRWYRMAKVCYAYLSDVVKIEDMPHSRWFMRGWTLQELIAPRNIVFYCESWIELGTKETLQKDISYITDIEQSVLLSGLIDKVSIARRMSWASKRETTRLEDRAYSLLRIFDVNMPLLYGEGKRAFTRLQEEIMKHSEDHSLFAW</sequence>
<dbReference type="OrthoDB" id="674604at2759"/>
<dbReference type="Proteomes" id="UP000887226">
    <property type="component" value="Unassembled WGS sequence"/>
</dbReference>
<reference evidence="3" key="1">
    <citation type="journal article" date="2021" name="IMA Fungus">
        <title>Genomic characterization of three marine fungi, including Emericellopsis atlantica sp. nov. with signatures of a generalist lifestyle and marine biomass degradation.</title>
        <authorList>
            <person name="Hagestad O.C."/>
            <person name="Hou L."/>
            <person name="Andersen J.H."/>
            <person name="Hansen E.H."/>
            <person name="Altermark B."/>
            <person name="Li C."/>
            <person name="Kuhnert E."/>
            <person name="Cox R.J."/>
            <person name="Crous P.W."/>
            <person name="Spatafora J.W."/>
            <person name="Lail K."/>
            <person name="Amirebrahimi M."/>
            <person name="Lipzen A."/>
            <person name="Pangilinan J."/>
            <person name="Andreopoulos W."/>
            <person name="Hayes R.D."/>
            <person name="Ng V."/>
            <person name="Grigoriev I.V."/>
            <person name="Jackson S.A."/>
            <person name="Sutton T.D.S."/>
            <person name="Dobson A.D.W."/>
            <person name="Rama T."/>
        </authorList>
    </citation>
    <scope>NUCLEOTIDE SEQUENCE</scope>
    <source>
        <strain evidence="3">TRa3180A</strain>
    </source>
</reference>
<dbReference type="Pfam" id="PF26640">
    <property type="entry name" value="DUF8212"/>
    <property type="match status" value="1"/>
</dbReference>
<evidence type="ECO:0000313" key="3">
    <source>
        <dbReference type="EMBL" id="KAG9242985.1"/>
    </source>
</evidence>
<feature type="domain" description="DUF8212" evidence="2">
    <location>
        <begin position="215"/>
        <end position="236"/>
    </location>
</feature>
<organism evidence="3 4">
    <name type="scientific">Calycina marina</name>
    <dbReference type="NCBI Taxonomy" id="1763456"/>
    <lineage>
        <taxon>Eukaryota</taxon>
        <taxon>Fungi</taxon>
        <taxon>Dikarya</taxon>
        <taxon>Ascomycota</taxon>
        <taxon>Pezizomycotina</taxon>
        <taxon>Leotiomycetes</taxon>
        <taxon>Helotiales</taxon>
        <taxon>Pezizellaceae</taxon>
        <taxon>Calycina</taxon>
    </lineage>
</organism>
<proteinExistence type="predicted"/>
<dbReference type="Pfam" id="PF06985">
    <property type="entry name" value="HET"/>
    <property type="match status" value="1"/>
</dbReference>
<dbReference type="AlphaFoldDB" id="A0A9P8CDU9"/>
<dbReference type="InterPro" id="IPR058525">
    <property type="entry name" value="DUF8212"/>
</dbReference>
<feature type="non-terminal residue" evidence="3">
    <location>
        <position position="236"/>
    </location>
</feature>
<dbReference type="PANTHER" id="PTHR10622:SF10">
    <property type="entry name" value="HET DOMAIN-CONTAINING PROTEIN"/>
    <property type="match status" value="1"/>
</dbReference>
<protein>
    <submittedName>
        <fullName evidence="3">Heterokaryon incompatibility protein-domain-containing protein</fullName>
    </submittedName>
</protein>
<evidence type="ECO:0000313" key="4">
    <source>
        <dbReference type="Proteomes" id="UP000887226"/>
    </source>
</evidence>